<comment type="caution">
    <text evidence="1">The sequence shown here is derived from an EMBL/GenBank/DDBJ whole genome shotgun (WGS) entry which is preliminary data.</text>
</comment>
<dbReference type="Proteomes" id="UP001148629">
    <property type="component" value="Unassembled WGS sequence"/>
</dbReference>
<sequence>MALDPNATSVDPTGLGKTLLAVTLFFPFPTSTFVLLRCWIRIKYKIFGVDDGLILFGWMLYMGVTGIVARSTYAGLGTKDADLNAFLQSDGRKFLWFFQVTYCCSLLFIKGSICVTLLRIAIARTHRIIVWATLVFATLSTTVVIIGLFVICRPISAAWGHPGTCAPTVVIASLGYLVSTGAVVTDWICAILPGFMLYKSNMKRATKVSVTIILGLGVLASVATIIRFPYVKYYTKLDDYLCIGLDHCANIVLWSIVESGIGITACSLPALKRLLRDRFQFDSSNDASPAQATPYVGSNRATITTNTSTGSRRAQMGLGSATRGEGDWQRLDDAESSRKIYVKVDLEMQSIERPTTSHRSHGSIEELFPPGEVNHN</sequence>
<reference evidence="1" key="1">
    <citation type="submission" date="2022-08" db="EMBL/GenBank/DDBJ databases">
        <title>Genome Sequence of Fusarium decemcellulare.</title>
        <authorList>
            <person name="Buettner E."/>
        </authorList>
    </citation>
    <scope>NUCLEOTIDE SEQUENCE</scope>
    <source>
        <strain evidence="1">Babe19</strain>
    </source>
</reference>
<name>A0ACC1SW44_9HYPO</name>
<dbReference type="EMBL" id="JANRMS010000075">
    <property type="protein sequence ID" value="KAJ3547566.1"/>
    <property type="molecule type" value="Genomic_DNA"/>
</dbReference>
<accession>A0ACC1SW44</accession>
<keyword evidence="2" id="KW-1185">Reference proteome</keyword>
<evidence type="ECO:0000313" key="2">
    <source>
        <dbReference type="Proteomes" id="UP001148629"/>
    </source>
</evidence>
<organism evidence="1 2">
    <name type="scientific">Fusarium decemcellulare</name>
    <dbReference type="NCBI Taxonomy" id="57161"/>
    <lineage>
        <taxon>Eukaryota</taxon>
        <taxon>Fungi</taxon>
        <taxon>Dikarya</taxon>
        <taxon>Ascomycota</taxon>
        <taxon>Pezizomycotina</taxon>
        <taxon>Sordariomycetes</taxon>
        <taxon>Hypocreomycetidae</taxon>
        <taxon>Hypocreales</taxon>
        <taxon>Nectriaceae</taxon>
        <taxon>Fusarium</taxon>
        <taxon>Fusarium decemcellulare species complex</taxon>
    </lineage>
</organism>
<gene>
    <name evidence="1" type="ORF">NM208_g1453</name>
</gene>
<protein>
    <submittedName>
        <fullName evidence="1">Uncharacterized protein</fullName>
    </submittedName>
</protein>
<evidence type="ECO:0000313" key="1">
    <source>
        <dbReference type="EMBL" id="KAJ3547566.1"/>
    </source>
</evidence>
<proteinExistence type="predicted"/>